<dbReference type="Proteomes" id="UP000729402">
    <property type="component" value="Unassembled WGS sequence"/>
</dbReference>
<keyword evidence="2" id="KW-1185">Reference proteome</keyword>
<reference evidence="1" key="2">
    <citation type="submission" date="2021-02" db="EMBL/GenBank/DDBJ databases">
        <authorList>
            <person name="Kimball J.A."/>
            <person name="Haas M.W."/>
            <person name="Macchietto M."/>
            <person name="Kono T."/>
            <person name="Duquette J."/>
            <person name="Shao M."/>
        </authorList>
    </citation>
    <scope>NUCLEOTIDE SEQUENCE</scope>
    <source>
        <tissue evidence="1">Fresh leaf tissue</tissue>
    </source>
</reference>
<organism evidence="1 2">
    <name type="scientific">Zizania palustris</name>
    <name type="common">Northern wild rice</name>
    <dbReference type="NCBI Taxonomy" id="103762"/>
    <lineage>
        <taxon>Eukaryota</taxon>
        <taxon>Viridiplantae</taxon>
        <taxon>Streptophyta</taxon>
        <taxon>Embryophyta</taxon>
        <taxon>Tracheophyta</taxon>
        <taxon>Spermatophyta</taxon>
        <taxon>Magnoliopsida</taxon>
        <taxon>Liliopsida</taxon>
        <taxon>Poales</taxon>
        <taxon>Poaceae</taxon>
        <taxon>BOP clade</taxon>
        <taxon>Oryzoideae</taxon>
        <taxon>Oryzeae</taxon>
        <taxon>Zizaniinae</taxon>
        <taxon>Zizania</taxon>
    </lineage>
</organism>
<sequence length="130" mass="14314">MAVGVVVRVVKVTDVDDGGDGWQFEQRRRWAECTKDIRLAFSLPFINARLSSLSPLQNVVAFFIELVATCILPSSINVPIGQAWSQGLEDVGGARDCLYSDIEAQLETHFFDALTYAKSSTQSPQPLPLL</sequence>
<proteinExistence type="predicted"/>
<evidence type="ECO:0000313" key="2">
    <source>
        <dbReference type="Proteomes" id="UP000729402"/>
    </source>
</evidence>
<protein>
    <submittedName>
        <fullName evidence="1">Uncharacterized protein</fullName>
    </submittedName>
</protein>
<comment type="caution">
    <text evidence="1">The sequence shown here is derived from an EMBL/GenBank/DDBJ whole genome shotgun (WGS) entry which is preliminary data.</text>
</comment>
<accession>A0A8J5S6A3</accession>
<gene>
    <name evidence="1" type="ORF">GUJ93_ZPchr0003g18300</name>
</gene>
<dbReference type="EMBL" id="JAAALK010000286">
    <property type="protein sequence ID" value="KAG8061242.1"/>
    <property type="molecule type" value="Genomic_DNA"/>
</dbReference>
<dbReference type="AlphaFoldDB" id="A0A8J5S6A3"/>
<name>A0A8J5S6A3_ZIZPA</name>
<reference evidence="1" key="1">
    <citation type="journal article" date="2021" name="bioRxiv">
        <title>Whole Genome Assembly and Annotation of Northern Wild Rice, Zizania palustris L., Supports a Whole Genome Duplication in the Zizania Genus.</title>
        <authorList>
            <person name="Haas M."/>
            <person name="Kono T."/>
            <person name="Macchietto M."/>
            <person name="Millas R."/>
            <person name="McGilp L."/>
            <person name="Shao M."/>
            <person name="Duquette J."/>
            <person name="Hirsch C.N."/>
            <person name="Kimball J."/>
        </authorList>
    </citation>
    <scope>NUCLEOTIDE SEQUENCE</scope>
    <source>
        <tissue evidence="1">Fresh leaf tissue</tissue>
    </source>
</reference>
<evidence type="ECO:0000313" key="1">
    <source>
        <dbReference type="EMBL" id="KAG8061242.1"/>
    </source>
</evidence>